<keyword evidence="1" id="KW-0805">Transcription regulation</keyword>
<dbReference type="PANTHER" id="PTHR42756">
    <property type="entry name" value="TRANSCRIPTIONAL REGULATOR, MARR"/>
    <property type="match status" value="1"/>
</dbReference>
<keyword evidence="7" id="KW-1185">Reference proteome</keyword>
<dbReference type="GO" id="GO:0003677">
    <property type="term" value="F:DNA binding"/>
    <property type="evidence" value="ECO:0007669"/>
    <property type="project" value="UniProtKB-KW"/>
</dbReference>
<feature type="region of interest" description="Disordered" evidence="4">
    <location>
        <begin position="1"/>
        <end position="20"/>
    </location>
</feature>
<keyword evidence="2" id="KW-0238">DNA-binding</keyword>
<dbReference type="InterPro" id="IPR036390">
    <property type="entry name" value="WH_DNA-bd_sf"/>
</dbReference>
<gene>
    <name evidence="6" type="ORF">D6851_15045</name>
</gene>
<evidence type="ECO:0000256" key="2">
    <source>
        <dbReference type="ARBA" id="ARBA00023125"/>
    </source>
</evidence>
<evidence type="ECO:0000256" key="3">
    <source>
        <dbReference type="ARBA" id="ARBA00023163"/>
    </source>
</evidence>
<proteinExistence type="predicted"/>
<sequence length="193" mass="21850">MRASRTDITSLAKPPSKVRNRLRRERAISEQHTSKAQVSIRDGLQTKETVSFGPLEDLFGYQLRRAWTVLRKDFTASVEGLGLRHLSFSLLSLISDNPGINQGRAGKVLDIQRPNMVALITELTDRGWVERRKDPEDRRALALFLTDDGQRILTEGFARIEQHESLLLASLSEAEKAVLFDMLKRISAPRIES</sequence>
<protein>
    <submittedName>
        <fullName evidence="6">MarR family transcriptional regulator</fullName>
    </submittedName>
</protein>
<dbReference type="PRINTS" id="PR00598">
    <property type="entry name" value="HTHMARR"/>
</dbReference>
<evidence type="ECO:0000313" key="6">
    <source>
        <dbReference type="EMBL" id="RKF18284.1"/>
    </source>
</evidence>
<dbReference type="SMART" id="SM00347">
    <property type="entry name" value="HTH_MARR"/>
    <property type="match status" value="1"/>
</dbReference>
<dbReference type="AlphaFoldDB" id="A0A420EC95"/>
<dbReference type="OrthoDB" id="582199at2"/>
<dbReference type="EMBL" id="RAPF01000010">
    <property type="protein sequence ID" value="RKF18284.1"/>
    <property type="molecule type" value="Genomic_DNA"/>
</dbReference>
<dbReference type="PANTHER" id="PTHR42756:SF1">
    <property type="entry name" value="TRANSCRIPTIONAL REPRESSOR OF EMRAB OPERON"/>
    <property type="match status" value="1"/>
</dbReference>
<name>A0A420EC95_9SPHN</name>
<evidence type="ECO:0000259" key="5">
    <source>
        <dbReference type="PROSITE" id="PS50995"/>
    </source>
</evidence>
<accession>A0A420EC95</accession>
<feature type="domain" description="HTH marR-type" evidence="5">
    <location>
        <begin position="56"/>
        <end position="188"/>
    </location>
</feature>
<organism evidence="6 7">
    <name type="scientific">Altericroceibacterium spongiae</name>
    <dbReference type="NCBI Taxonomy" id="2320269"/>
    <lineage>
        <taxon>Bacteria</taxon>
        <taxon>Pseudomonadati</taxon>
        <taxon>Pseudomonadota</taxon>
        <taxon>Alphaproteobacteria</taxon>
        <taxon>Sphingomonadales</taxon>
        <taxon>Erythrobacteraceae</taxon>
        <taxon>Altericroceibacterium</taxon>
    </lineage>
</organism>
<evidence type="ECO:0000256" key="4">
    <source>
        <dbReference type="SAM" id="MobiDB-lite"/>
    </source>
</evidence>
<keyword evidence="3" id="KW-0804">Transcription</keyword>
<comment type="caution">
    <text evidence="6">The sequence shown here is derived from an EMBL/GenBank/DDBJ whole genome shotgun (WGS) entry which is preliminary data.</text>
</comment>
<reference evidence="6 7" key="1">
    <citation type="submission" date="2018-09" db="EMBL/GenBank/DDBJ databases">
        <title>Altererythrobacter spongiae sp. nov., isolated from a marine sponge.</title>
        <authorList>
            <person name="Zhuang L."/>
            <person name="Luo L."/>
        </authorList>
    </citation>
    <scope>NUCLEOTIDE SEQUENCE [LARGE SCALE GENOMIC DNA]</scope>
    <source>
        <strain evidence="6 7">HN-Y73</strain>
    </source>
</reference>
<dbReference type="GO" id="GO:0003700">
    <property type="term" value="F:DNA-binding transcription factor activity"/>
    <property type="evidence" value="ECO:0007669"/>
    <property type="project" value="InterPro"/>
</dbReference>
<dbReference type="Gene3D" id="1.10.10.10">
    <property type="entry name" value="Winged helix-like DNA-binding domain superfamily/Winged helix DNA-binding domain"/>
    <property type="match status" value="1"/>
</dbReference>
<dbReference type="PROSITE" id="PS50995">
    <property type="entry name" value="HTH_MARR_2"/>
    <property type="match status" value="1"/>
</dbReference>
<dbReference type="InterPro" id="IPR000835">
    <property type="entry name" value="HTH_MarR-typ"/>
</dbReference>
<dbReference type="InterPro" id="IPR036388">
    <property type="entry name" value="WH-like_DNA-bd_sf"/>
</dbReference>
<dbReference type="Proteomes" id="UP000284395">
    <property type="component" value="Unassembled WGS sequence"/>
</dbReference>
<evidence type="ECO:0000313" key="7">
    <source>
        <dbReference type="Proteomes" id="UP000284395"/>
    </source>
</evidence>
<dbReference type="Pfam" id="PF12802">
    <property type="entry name" value="MarR_2"/>
    <property type="match status" value="1"/>
</dbReference>
<dbReference type="SUPFAM" id="SSF46785">
    <property type="entry name" value="Winged helix' DNA-binding domain"/>
    <property type="match status" value="1"/>
</dbReference>
<evidence type="ECO:0000256" key="1">
    <source>
        <dbReference type="ARBA" id="ARBA00023015"/>
    </source>
</evidence>